<dbReference type="InterPro" id="IPR036047">
    <property type="entry name" value="F-box-like_dom_sf"/>
</dbReference>
<dbReference type="GeneID" id="36841604"/>
<dbReference type="RefSeq" id="YP_009481145.1">
    <property type="nucleotide sequence ID" value="NC_037665.1"/>
</dbReference>
<evidence type="ECO:0000259" key="1">
    <source>
        <dbReference type="Pfam" id="PF12937"/>
    </source>
</evidence>
<accession>A0A2U7UF96</accession>
<organism evidence="2">
    <name type="scientific">Pandoravirus macleodensis</name>
    <dbReference type="NCBI Taxonomy" id="2107707"/>
    <lineage>
        <taxon>Viruses</taxon>
        <taxon>Pandoravirus</taxon>
    </lineage>
</organism>
<dbReference type="Pfam" id="PF12937">
    <property type="entry name" value="F-box-like"/>
    <property type="match status" value="1"/>
</dbReference>
<dbReference type="Proteomes" id="UP000249758">
    <property type="component" value="Segment"/>
</dbReference>
<dbReference type="KEGG" id="vg:36841604"/>
<sequence>MRTAPRSTLMALHHQAKDCMLLSVPDEILLQILAAARPTVPWLLATRTTSRRFASLCKDDILWRLAAVDSLGRSAVAALRVPLHMALMHFVHTTTVHIVVAPYYASDCFRAPRAGERNASPYPTRSLKTIVTMRALAKTICDIAMCPPHRAHVWAAECDRTESHYGGRPLYPLRLIYAPAVSAAWPSDRPWWASAFERSTGRGTDCAQLAVCGLATVSPADARDSQSLLHVPLCLVNGTPSDLGLCSPHTWYAKGPPYGRPFSLTHVKGCACLVE</sequence>
<feature type="domain" description="F-box" evidence="1">
    <location>
        <begin position="22"/>
        <end position="64"/>
    </location>
</feature>
<protein>
    <submittedName>
        <fullName evidence="2">F-box domain containing protein</fullName>
    </submittedName>
</protein>
<name>A0A2U7UF96_9VIRU</name>
<dbReference type="InterPro" id="IPR001810">
    <property type="entry name" value="F-box_dom"/>
</dbReference>
<dbReference type="EMBL" id="MG011691">
    <property type="protein sequence ID" value="AVK77149.1"/>
    <property type="molecule type" value="Genomic_DNA"/>
</dbReference>
<dbReference type="SUPFAM" id="SSF81383">
    <property type="entry name" value="F-box domain"/>
    <property type="match status" value="1"/>
</dbReference>
<proteinExistence type="predicted"/>
<evidence type="ECO:0000313" key="2">
    <source>
        <dbReference type="EMBL" id="AVK77149.1"/>
    </source>
</evidence>
<gene>
    <name evidence="2" type="ORF">pmac_cds_461</name>
</gene>
<reference evidence="2" key="1">
    <citation type="journal article" date="2018" name="Nat. Commun.">
        <title>Diversity and evolution of the emerging Pandoraviridae family.</title>
        <authorList>
            <person name="Legendre M."/>
            <person name="Fabre E."/>
            <person name="Poirot O."/>
            <person name="Jeudy S."/>
            <person name="Lartigue A."/>
            <person name="Alempic J.M."/>
            <person name="Beucher L."/>
            <person name="Philippe N."/>
            <person name="Bertaux L."/>
            <person name="Christo-Foroux E."/>
            <person name="Labadie K."/>
            <person name="Coute Y."/>
            <person name="Abergel C."/>
            <person name="Claverie J.M."/>
        </authorList>
    </citation>
    <scope>NUCLEOTIDE SEQUENCE [LARGE SCALE GENOMIC DNA]</scope>
    <source>
        <strain evidence="2">Macleodensis</strain>
    </source>
</reference>